<dbReference type="EMBL" id="LR134155">
    <property type="protein sequence ID" value="VEA71558.1"/>
    <property type="molecule type" value="Genomic_DNA"/>
</dbReference>
<reference evidence="1 2" key="1">
    <citation type="submission" date="2018-12" db="EMBL/GenBank/DDBJ databases">
        <authorList>
            <consortium name="Pathogen Informatics"/>
        </authorList>
    </citation>
    <scope>NUCLEOTIDE SEQUENCE [LARGE SCALE GENOMIC DNA]</scope>
    <source>
        <strain evidence="1 2">NCTC9419</strain>
    </source>
</reference>
<dbReference type="AlphaFoldDB" id="A0A447QN67"/>
<dbReference type="Proteomes" id="UP000271603">
    <property type="component" value="Chromosome"/>
</dbReference>
<protein>
    <submittedName>
        <fullName evidence="1">Uncharacterized protein</fullName>
    </submittedName>
</protein>
<organism evidence="1 2">
    <name type="scientific">Serratia rubidaea</name>
    <name type="common">Serratia marinorubra</name>
    <dbReference type="NCBI Taxonomy" id="61652"/>
    <lineage>
        <taxon>Bacteria</taxon>
        <taxon>Pseudomonadati</taxon>
        <taxon>Pseudomonadota</taxon>
        <taxon>Gammaproteobacteria</taxon>
        <taxon>Enterobacterales</taxon>
        <taxon>Yersiniaceae</taxon>
        <taxon>Serratia</taxon>
    </lineage>
</organism>
<proteinExistence type="predicted"/>
<evidence type="ECO:0000313" key="2">
    <source>
        <dbReference type="Proteomes" id="UP000271603"/>
    </source>
</evidence>
<gene>
    <name evidence="1" type="ORF">NCTC9419_03122</name>
</gene>
<accession>A0A447QN67</accession>
<evidence type="ECO:0000313" key="1">
    <source>
        <dbReference type="EMBL" id="VEA71558.1"/>
    </source>
</evidence>
<name>A0A447QN67_SERRU</name>
<sequence>MVYHTFAKVTRLNLIMSMVIICDVNKLKMDGL</sequence>